<dbReference type="AlphaFoldDB" id="A0A8H6Y6A2"/>
<reference evidence="2" key="1">
    <citation type="submission" date="2020-05" db="EMBL/GenBank/DDBJ databases">
        <title>Mycena genomes resolve the evolution of fungal bioluminescence.</title>
        <authorList>
            <person name="Tsai I.J."/>
        </authorList>
    </citation>
    <scope>NUCLEOTIDE SEQUENCE</scope>
    <source>
        <strain evidence="2">CCC161011</strain>
    </source>
</reference>
<protein>
    <submittedName>
        <fullName evidence="2">Uncharacterized protein</fullName>
    </submittedName>
</protein>
<dbReference type="Proteomes" id="UP000620124">
    <property type="component" value="Unassembled WGS sequence"/>
</dbReference>
<evidence type="ECO:0000313" key="3">
    <source>
        <dbReference type="Proteomes" id="UP000620124"/>
    </source>
</evidence>
<proteinExistence type="predicted"/>
<comment type="caution">
    <text evidence="2">The sequence shown here is derived from an EMBL/GenBank/DDBJ whole genome shotgun (WGS) entry which is preliminary data.</text>
</comment>
<organism evidence="2 3">
    <name type="scientific">Mycena venus</name>
    <dbReference type="NCBI Taxonomy" id="2733690"/>
    <lineage>
        <taxon>Eukaryota</taxon>
        <taxon>Fungi</taxon>
        <taxon>Dikarya</taxon>
        <taxon>Basidiomycota</taxon>
        <taxon>Agaricomycotina</taxon>
        <taxon>Agaricomycetes</taxon>
        <taxon>Agaricomycetidae</taxon>
        <taxon>Agaricales</taxon>
        <taxon>Marasmiineae</taxon>
        <taxon>Mycenaceae</taxon>
        <taxon>Mycena</taxon>
    </lineage>
</organism>
<gene>
    <name evidence="2" type="ORF">MVEN_01231100</name>
</gene>
<keyword evidence="3" id="KW-1185">Reference proteome</keyword>
<feature type="region of interest" description="Disordered" evidence="1">
    <location>
        <begin position="43"/>
        <end position="175"/>
    </location>
</feature>
<accession>A0A8H6Y6A2</accession>
<name>A0A8H6Y6A2_9AGAR</name>
<evidence type="ECO:0000313" key="2">
    <source>
        <dbReference type="EMBL" id="KAF7352654.1"/>
    </source>
</evidence>
<sequence length="175" mass="19684">MFSCLRARLRTTRPFAFSTTAAPRNEADFGGFGQLAGVLEEQAKLTPPLADKPKAQAQETNRPVHEYRPIQPNSFIRPYDLSLDGRSWKNRPSSRPPTGRALDARRAQAGRVLPAWDRPAQVRPTPRRPLAIYFRNGNDPSPTDDRAYHEESETHRKGYPEGKDDGCHPAPQQIS</sequence>
<feature type="compositionally biased region" description="Basic and acidic residues" evidence="1">
    <location>
        <begin position="143"/>
        <end position="167"/>
    </location>
</feature>
<evidence type="ECO:0000256" key="1">
    <source>
        <dbReference type="SAM" id="MobiDB-lite"/>
    </source>
</evidence>
<dbReference type="EMBL" id="JACAZI010000009">
    <property type="protein sequence ID" value="KAF7352654.1"/>
    <property type="molecule type" value="Genomic_DNA"/>
</dbReference>
<dbReference type="OrthoDB" id="21463at2759"/>